<dbReference type="SUPFAM" id="SSF48452">
    <property type="entry name" value="TPR-like"/>
    <property type="match status" value="2"/>
</dbReference>
<evidence type="ECO:0000313" key="9">
    <source>
        <dbReference type="EMBL" id="GGZ39658.1"/>
    </source>
</evidence>
<evidence type="ECO:0000256" key="4">
    <source>
        <dbReference type="ARBA" id="ARBA00023125"/>
    </source>
</evidence>
<dbReference type="InterPro" id="IPR036388">
    <property type="entry name" value="WH-like_DNA-bd_sf"/>
</dbReference>
<dbReference type="Gene3D" id="1.25.40.10">
    <property type="entry name" value="Tetratricopeptide repeat domain"/>
    <property type="match status" value="2"/>
</dbReference>
<dbReference type="PROSITE" id="PS51755">
    <property type="entry name" value="OMPR_PHOB"/>
    <property type="match status" value="1"/>
</dbReference>
<reference evidence="9" key="2">
    <citation type="submission" date="2020-09" db="EMBL/GenBank/DDBJ databases">
        <authorList>
            <person name="Sun Q."/>
            <person name="Ohkuma M."/>
        </authorList>
    </citation>
    <scope>NUCLEOTIDE SEQUENCE</scope>
    <source>
        <strain evidence="9">JCM 4815</strain>
    </source>
</reference>
<dbReference type="Pfam" id="PF03704">
    <property type="entry name" value="BTAD"/>
    <property type="match status" value="1"/>
</dbReference>
<keyword evidence="10" id="KW-1185">Reference proteome</keyword>
<organism evidence="9 10">
    <name type="scientific">Streptomyces poonensis</name>
    <dbReference type="NCBI Taxonomy" id="68255"/>
    <lineage>
        <taxon>Bacteria</taxon>
        <taxon>Bacillati</taxon>
        <taxon>Actinomycetota</taxon>
        <taxon>Actinomycetes</taxon>
        <taxon>Kitasatosporales</taxon>
        <taxon>Streptomycetaceae</taxon>
        <taxon>Streptomyces</taxon>
    </lineage>
</organism>
<evidence type="ECO:0000256" key="1">
    <source>
        <dbReference type="ARBA" id="ARBA00005820"/>
    </source>
</evidence>
<gene>
    <name evidence="9" type="ORF">GCM10010365_70580</name>
</gene>
<dbReference type="InterPro" id="IPR041664">
    <property type="entry name" value="AAA_16"/>
</dbReference>
<dbReference type="PANTHER" id="PTHR35807">
    <property type="entry name" value="TRANSCRIPTIONAL REGULATOR REDD-RELATED"/>
    <property type="match status" value="1"/>
</dbReference>
<dbReference type="InterPro" id="IPR001867">
    <property type="entry name" value="OmpR/PhoB-type_DNA-bd"/>
</dbReference>
<keyword evidence="5" id="KW-0804">Transcription</keyword>
<keyword evidence="3" id="KW-0805">Transcription regulation</keyword>
<dbReference type="InterPro" id="IPR011990">
    <property type="entry name" value="TPR-like_helical_dom_sf"/>
</dbReference>
<dbReference type="GO" id="GO:0000160">
    <property type="term" value="P:phosphorelay signal transduction system"/>
    <property type="evidence" value="ECO:0007669"/>
    <property type="project" value="UniProtKB-KW"/>
</dbReference>
<dbReference type="GO" id="GO:0006355">
    <property type="term" value="P:regulation of DNA-templated transcription"/>
    <property type="evidence" value="ECO:0007669"/>
    <property type="project" value="InterPro"/>
</dbReference>
<evidence type="ECO:0000256" key="2">
    <source>
        <dbReference type="ARBA" id="ARBA00023012"/>
    </source>
</evidence>
<feature type="domain" description="OmpR/PhoB-type" evidence="8">
    <location>
        <begin position="1"/>
        <end position="103"/>
    </location>
</feature>
<feature type="DNA-binding region" description="OmpR/PhoB-type" evidence="6">
    <location>
        <begin position="1"/>
        <end position="103"/>
    </location>
</feature>
<dbReference type="CDD" id="cd15831">
    <property type="entry name" value="BTAD"/>
    <property type="match status" value="1"/>
</dbReference>
<dbReference type="SMART" id="SM01043">
    <property type="entry name" value="BTAD"/>
    <property type="match status" value="1"/>
</dbReference>
<dbReference type="Proteomes" id="UP000622166">
    <property type="component" value="Unassembled WGS sequence"/>
</dbReference>
<proteinExistence type="inferred from homology"/>
<comment type="similarity">
    <text evidence="1">Belongs to the AfsR/DnrI/RedD regulatory family.</text>
</comment>
<evidence type="ECO:0000256" key="7">
    <source>
        <dbReference type="SAM" id="MobiDB-lite"/>
    </source>
</evidence>
<dbReference type="Pfam" id="PF00486">
    <property type="entry name" value="Trans_reg_C"/>
    <property type="match status" value="1"/>
</dbReference>
<evidence type="ECO:0000313" key="10">
    <source>
        <dbReference type="Proteomes" id="UP000622166"/>
    </source>
</evidence>
<dbReference type="PANTHER" id="PTHR35807:SF1">
    <property type="entry name" value="TRANSCRIPTIONAL REGULATOR REDD"/>
    <property type="match status" value="1"/>
</dbReference>
<keyword evidence="4 6" id="KW-0238">DNA-binding</keyword>
<sequence length="1156" mass="123913">MTSVPASPFLSVLGPMSARLDGHDLPLGPPRRRTLLALLLIRLGRVVPTELLIEELWGDAAPRHAVATLQSLVSHLRRALHTAAGTGKHSVLRHRTPGYVLDLDPEHVDAVRFELLVTDGRRLLEQSDPHTALARLTEALGLWRGTPYAEFDGHPPLSDESARLEQIRLTAVESCAEARLTLGAAEDVATDLDGEVRRHPTRERLVGHLMTALSRLGRQAEALEVYERTRSHLVEEFGVDTAAELRRVRDAIMRQEPGAGAASEMLPPVPRASAAAPPATPVPPVRDGTGVGVTLVTARGNGEAGAAAGGDGATGNGTRPEVRPDMPPEAWADVVGTPDGTGRWRAPAWPAHGRADGAEAGAHPEPGQGWAAAPSPFTGRGPELDRLTAAAAGAVVGNGHVAGVLGPPGIGKTRLLLELAARLKGMEAREKTAGPEAVWSHCFAGEGVPAYWLWTQILRRLAATRPDAFRAAAQPYGDLLAPLMPERSAARATDEGALPAPSRALFLTHDAVCEVLLELAAQHPLVLLLEDLQWADTASLDLLRMVSTRCQGSPLGIVFTVRTFGADAHATLHRKVADVLRGPRAETLRLCGLSADAVGALVEAHAGPGVAPEVVEVLHRRSEGNPYFVMQLLSLFGDARKLHHPDAVDALLTHIPPGVREALHQQFAELPEPVLRVLRLCAAIGAEVDTDLLHRTAAPGEPVAAGLQSAVRAGLLEEDPHHPGQLHFVHAMAQETLLDQVPTADRQRLHARIADALRSRRRGQVGDEEIASLAHHSWHAKDALPPAQVLPRLLRAAEHAEQSPAYEQAELWLRRAQHLIAFLPPDDPATLRLEQKLHIELGQVLATTRGYGHREAETVLTRGRALGSAAQAPEDPAVLWALFAAHLVTGRYDTARQLSGLLRDIALRTGDPVAVLGAAYGEGTVLHVRGMLPQALAELGRGVAVADRLADEGQAPTPTAFQHDPRVSIRSYDALTHWLAGNRRAADARRRELLGLTEFGHRPSDRALALYVDGLVAAWEGDTRTALASGDEGLRITGEHGLHYWRAMLGIVRGWGLVHAGDHDDGLALMRTSLAGLRQSGTSLRRPVHLGLLGQAQHHSGRTREARATFRSMLAAVEQHQERAYLGPELPATRLLEELLGQGDGDRPGPPASPSP</sequence>
<dbReference type="SMART" id="SM00862">
    <property type="entry name" value="Trans_reg_C"/>
    <property type="match status" value="1"/>
</dbReference>
<dbReference type="InterPro" id="IPR051677">
    <property type="entry name" value="AfsR-DnrI-RedD_regulator"/>
</dbReference>
<dbReference type="EMBL" id="BMVW01000023">
    <property type="protein sequence ID" value="GGZ39658.1"/>
    <property type="molecule type" value="Genomic_DNA"/>
</dbReference>
<dbReference type="SUPFAM" id="SSF46894">
    <property type="entry name" value="C-terminal effector domain of the bipartite response regulators"/>
    <property type="match status" value="1"/>
</dbReference>
<dbReference type="RefSeq" id="WP_189866523.1">
    <property type="nucleotide sequence ID" value="NZ_BMVW01000023.1"/>
</dbReference>
<name>A0A918QB74_9ACTN</name>
<comment type="caution">
    <text evidence="9">The sequence shown here is derived from an EMBL/GenBank/DDBJ whole genome shotgun (WGS) entry which is preliminary data.</text>
</comment>
<accession>A0A918QB74</accession>
<evidence type="ECO:0000256" key="5">
    <source>
        <dbReference type="ARBA" id="ARBA00023163"/>
    </source>
</evidence>
<dbReference type="Pfam" id="PF13191">
    <property type="entry name" value="AAA_16"/>
    <property type="match status" value="1"/>
</dbReference>
<feature type="region of interest" description="Disordered" evidence="7">
    <location>
        <begin position="302"/>
        <end position="328"/>
    </location>
</feature>
<dbReference type="AlphaFoldDB" id="A0A918QB74"/>
<dbReference type="GO" id="GO:0003677">
    <property type="term" value="F:DNA binding"/>
    <property type="evidence" value="ECO:0007669"/>
    <property type="project" value="UniProtKB-UniRule"/>
</dbReference>
<dbReference type="Gene3D" id="1.10.10.10">
    <property type="entry name" value="Winged helix-like DNA-binding domain superfamily/Winged helix DNA-binding domain"/>
    <property type="match status" value="1"/>
</dbReference>
<keyword evidence="2" id="KW-0902">Two-component regulatory system</keyword>
<evidence type="ECO:0000256" key="3">
    <source>
        <dbReference type="ARBA" id="ARBA00023015"/>
    </source>
</evidence>
<evidence type="ECO:0000256" key="6">
    <source>
        <dbReference type="PROSITE-ProRule" id="PRU01091"/>
    </source>
</evidence>
<dbReference type="InterPro" id="IPR005158">
    <property type="entry name" value="BTAD"/>
</dbReference>
<dbReference type="SUPFAM" id="SSF52540">
    <property type="entry name" value="P-loop containing nucleoside triphosphate hydrolases"/>
    <property type="match status" value="1"/>
</dbReference>
<evidence type="ECO:0000259" key="8">
    <source>
        <dbReference type="PROSITE" id="PS51755"/>
    </source>
</evidence>
<dbReference type="InterPro" id="IPR027417">
    <property type="entry name" value="P-loop_NTPase"/>
</dbReference>
<reference evidence="9" key="1">
    <citation type="journal article" date="2014" name="Int. J. Syst. Evol. Microbiol.">
        <title>Complete genome sequence of Corynebacterium casei LMG S-19264T (=DSM 44701T), isolated from a smear-ripened cheese.</title>
        <authorList>
            <consortium name="US DOE Joint Genome Institute (JGI-PGF)"/>
            <person name="Walter F."/>
            <person name="Albersmeier A."/>
            <person name="Kalinowski J."/>
            <person name="Ruckert C."/>
        </authorList>
    </citation>
    <scope>NUCLEOTIDE SEQUENCE</scope>
    <source>
        <strain evidence="9">JCM 4815</strain>
    </source>
</reference>
<dbReference type="InterPro" id="IPR016032">
    <property type="entry name" value="Sig_transdc_resp-reg_C-effctor"/>
</dbReference>
<protein>
    <recommendedName>
        <fullName evidence="8">OmpR/PhoB-type domain-containing protein</fullName>
    </recommendedName>
</protein>